<dbReference type="RefSeq" id="WP_067632915.1">
    <property type="nucleotide sequence ID" value="NZ_CP013213.1"/>
</dbReference>
<dbReference type="Proteomes" id="UP000063781">
    <property type="component" value="Chromosome"/>
</dbReference>
<dbReference type="GO" id="GO:0009401">
    <property type="term" value="P:phosphoenolpyruvate-dependent sugar phosphotransferase system"/>
    <property type="evidence" value="ECO:0007669"/>
    <property type="project" value="UniProtKB-KW"/>
</dbReference>
<feature type="transmembrane region" description="Helical" evidence="9">
    <location>
        <begin position="71"/>
        <end position="87"/>
    </location>
</feature>
<evidence type="ECO:0000256" key="9">
    <source>
        <dbReference type="SAM" id="Phobius"/>
    </source>
</evidence>
<dbReference type="InterPro" id="IPR050303">
    <property type="entry name" value="GatZ_KbaZ_carbometab"/>
</dbReference>
<gene>
    <name evidence="10" type="ORF">AOC36_07305</name>
</gene>
<evidence type="ECO:0000256" key="5">
    <source>
        <dbReference type="ARBA" id="ARBA00022683"/>
    </source>
</evidence>
<keyword evidence="5" id="KW-0598">Phosphotransferase system</keyword>
<organism evidence="10 11">
    <name type="scientific">Erysipelothrix larvae</name>
    <dbReference type="NCBI Taxonomy" id="1514105"/>
    <lineage>
        <taxon>Bacteria</taxon>
        <taxon>Bacillati</taxon>
        <taxon>Bacillota</taxon>
        <taxon>Erysipelotrichia</taxon>
        <taxon>Erysipelotrichales</taxon>
        <taxon>Erysipelotrichaceae</taxon>
        <taxon>Erysipelothrix</taxon>
    </lineage>
</organism>
<dbReference type="PROSITE" id="PS51106">
    <property type="entry name" value="PTS_EIIC_TYPE_4"/>
    <property type="match status" value="1"/>
</dbReference>
<keyword evidence="4" id="KW-0762">Sugar transport</keyword>
<dbReference type="Pfam" id="PF03609">
    <property type="entry name" value="EII-Sor"/>
    <property type="match status" value="1"/>
</dbReference>
<feature type="transmembrane region" description="Helical" evidence="9">
    <location>
        <begin position="38"/>
        <end position="59"/>
    </location>
</feature>
<evidence type="ECO:0000256" key="8">
    <source>
        <dbReference type="ARBA" id="ARBA00023136"/>
    </source>
</evidence>
<evidence type="ECO:0000313" key="11">
    <source>
        <dbReference type="Proteomes" id="UP000063781"/>
    </source>
</evidence>
<evidence type="ECO:0000256" key="2">
    <source>
        <dbReference type="ARBA" id="ARBA00022448"/>
    </source>
</evidence>
<evidence type="ECO:0000256" key="4">
    <source>
        <dbReference type="ARBA" id="ARBA00022597"/>
    </source>
</evidence>
<evidence type="ECO:0000256" key="1">
    <source>
        <dbReference type="ARBA" id="ARBA00004651"/>
    </source>
</evidence>
<comment type="subcellular location">
    <subcellularLocation>
        <location evidence="1">Cell membrane</location>
        <topology evidence="1">Multi-pass membrane protein</topology>
    </subcellularLocation>
</comment>
<sequence>MSFNVMQYILVFIVTFIVAIDQFSFLQSLYQPIVVGPVVGAILGDMNTGLIVGGTYQLITIGSMPIGGAQPPNAVIGGIMATVFAIAQNTVPAAAVGMAVPFALLGQYAVTTTFTIMSPLMSKADQYAAKADVKGITKINYISMGILGTLFGVVVMVAMAAGVASSDAIINFAANNSWVMAGLAVAGVMMRYVGFAILMKIMLSGELWGFYFMGFAFATILGAVKSLQGPALLILAMIGLAIAIYDFQTNTRMRDLTSGGGDDDGI</sequence>
<keyword evidence="3" id="KW-1003">Cell membrane</keyword>
<evidence type="ECO:0000256" key="7">
    <source>
        <dbReference type="ARBA" id="ARBA00022989"/>
    </source>
</evidence>
<dbReference type="AlphaFoldDB" id="A0A120JTS9"/>
<keyword evidence="7 9" id="KW-1133">Transmembrane helix</keyword>
<dbReference type="PANTHER" id="PTHR32502">
    <property type="entry name" value="N-ACETYLGALACTOSAMINE PERMEASE II COMPONENT-RELATED"/>
    <property type="match status" value="1"/>
</dbReference>
<feature type="transmembrane region" description="Helical" evidence="9">
    <location>
        <begin position="230"/>
        <end position="247"/>
    </location>
</feature>
<feature type="transmembrane region" description="Helical" evidence="9">
    <location>
        <begin position="7"/>
        <end position="26"/>
    </location>
</feature>
<evidence type="ECO:0000256" key="3">
    <source>
        <dbReference type="ARBA" id="ARBA00022475"/>
    </source>
</evidence>
<dbReference type="KEGG" id="erl:AOC36_07305"/>
<keyword evidence="2" id="KW-0813">Transport</keyword>
<accession>A0A120JTS9</accession>
<evidence type="ECO:0000313" key="10">
    <source>
        <dbReference type="EMBL" id="AMC93795.1"/>
    </source>
</evidence>
<dbReference type="STRING" id="1514105.AOC36_07305"/>
<dbReference type="InterPro" id="IPR004700">
    <property type="entry name" value="PTS_IIC_man"/>
</dbReference>
<feature type="transmembrane region" description="Helical" evidence="9">
    <location>
        <begin position="141"/>
        <end position="165"/>
    </location>
</feature>
<dbReference type="PANTHER" id="PTHR32502:SF8">
    <property type="entry name" value="N-ACETYLGALACTOSAMINE PERMEASE IIC COMPONENT 1"/>
    <property type="match status" value="1"/>
</dbReference>
<keyword evidence="8 9" id="KW-0472">Membrane</keyword>
<feature type="transmembrane region" description="Helical" evidence="9">
    <location>
        <begin position="93"/>
        <end position="120"/>
    </location>
</feature>
<dbReference type="GO" id="GO:0005886">
    <property type="term" value="C:plasma membrane"/>
    <property type="evidence" value="ECO:0007669"/>
    <property type="project" value="UniProtKB-SubCell"/>
</dbReference>
<evidence type="ECO:0000256" key="6">
    <source>
        <dbReference type="ARBA" id="ARBA00022692"/>
    </source>
</evidence>
<feature type="transmembrane region" description="Helical" evidence="9">
    <location>
        <begin position="207"/>
        <end position="224"/>
    </location>
</feature>
<proteinExistence type="predicted"/>
<dbReference type="EMBL" id="CP013213">
    <property type="protein sequence ID" value="AMC93795.1"/>
    <property type="molecule type" value="Genomic_DNA"/>
</dbReference>
<dbReference type="OrthoDB" id="9815089at2"/>
<keyword evidence="6 9" id="KW-0812">Transmembrane</keyword>
<protein>
    <submittedName>
        <fullName evidence="10">PTS acetylgalactosamine transporter subunit IIC</fullName>
    </submittedName>
</protein>
<name>A0A120JTS9_9FIRM</name>
<feature type="transmembrane region" description="Helical" evidence="9">
    <location>
        <begin position="177"/>
        <end position="198"/>
    </location>
</feature>
<keyword evidence="11" id="KW-1185">Reference proteome</keyword>
<reference evidence="10 11" key="1">
    <citation type="submission" date="2015-10" db="EMBL/GenBank/DDBJ databases">
        <title>Erysipelothrix larvae sp. LV19 isolated from the larval gut of the rhinoceros beetle, Trypoxylus dichotomus.</title>
        <authorList>
            <person name="Lim S."/>
            <person name="Kim B.-C."/>
        </authorList>
    </citation>
    <scope>NUCLEOTIDE SEQUENCE [LARGE SCALE GENOMIC DNA]</scope>
    <source>
        <strain evidence="10 11">LV19</strain>
    </source>
</reference>